<gene>
    <name evidence="1" type="ORF">QQS35_18340</name>
</gene>
<keyword evidence="2" id="KW-1185">Reference proteome</keyword>
<dbReference type="Proteomes" id="UP001235343">
    <property type="component" value="Unassembled WGS sequence"/>
</dbReference>
<reference evidence="1 2" key="1">
    <citation type="submission" date="2023-06" db="EMBL/GenBank/DDBJ databases">
        <title>Aquibacillus rhizosphaerae LR5S19.</title>
        <authorList>
            <person name="Sun J.-Q."/>
        </authorList>
    </citation>
    <scope>NUCLEOTIDE SEQUENCE [LARGE SCALE GENOMIC DNA]</scope>
    <source>
        <strain evidence="1 2">LR5S19</strain>
    </source>
</reference>
<protein>
    <submittedName>
        <fullName evidence="1">Uncharacterized protein</fullName>
    </submittedName>
</protein>
<evidence type="ECO:0000313" key="1">
    <source>
        <dbReference type="EMBL" id="MDL4842401.1"/>
    </source>
</evidence>
<evidence type="ECO:0000313" key="2">
    <source>
        <dbReference type="Proteomes" id="UP001235343"/>
    </source>
</evidence>
<dbReference type="EMBL" id="JASTZU010000058">
    <property type="protein sequence ID" value="MDL4842401.1"/>
    <property type="molecule type" value="Genomic_DNA"/>
</dbReference>
<proteinExistence type="predicted"/>
<sequence>MKKCKNCGGNSFVKVPEFEKELTVCLDCGEVGSIRFVNPSILKLYINPDNFK</sequence>
<accession>A0ABT7L966</accession>
<organism evidence="1 2">
    <name type="scientific">Aquibacillus rhizosphaerae</name>
    <dbReference type="NCBI Taxonomy" id="3051431"/>
    <lineage>
        <taxon>Bacteria</taxon>
        <taxon>Bacillati</taxon>
        <taxon>Bacillota</taxon>
        <taxon>Bacilli</taxon>
        <taxon>Bacillales</taxon>
        <taxon>Bacillaceae</taxon>
        <taxon>Aquibacillus</taxon>
    </lineage>
</organism>
<comment type="caution">
    <text evidence="1">The sequence shown here is derived from an EMBL/GenBank/DDBJ whole genome shotgun (WGS) entry which is preliminary data.</text>
</comment>
<name>A0ABT7L966_9BACI</name>
<dbReference type="RefSeq" id="WP_285933674.1">
    <property type="nucleotide sequence ID" value="NZ_JASTZU010000058.1"/>
</dbReference>